<dbReference type="CDD" id="cd00038">
    <property type="entry name" value="CAP_ED"/>
    <property type="match status" value="1"/>
</dbReference>
<dbReference type="InterPro" id="IPR010920">
    <property type="entry name" value="LSM_dom_sf"/>
</dbReference>
<accession>A0A6J7G7D1</accession>
<dbReference type="InterPro" id="IPR023408">
    <property type="entry name" value="MscS_beta-dom_sf"/>
</dbReference>
<feature type="transmembrane region" description="Helical" evidence="5">
    <location>
        <begin position="81"/>
        <end position="102"/>
    </location>
</feature>
<keyword evidence="2 5" id="KW-0812">Transmembrane</keyword>
<keyword evidence="4 5" id="KW-0472">Membrane</keyword>
<dbReference type="InterPro" id="IPR018490">
    <property type="entry name" value="cNMP-bd_dom_sf"/>
</dbReference>
<feature type="transmembrane region" description="Helical" evidence="5">
    <location>
        <begin position="6"/>
        <end position="28"/>
    </location>
</feature>
<evidence type="ECO:0000313" key="7">
    <source>
        <dbReference type="EMBL" id="CAB4899963.1"/>
    </source>
</evidence>
<evidence type="ECO:0000256" key="1">
    <source>
        <dbReference type="ARBA" id="ARBA00004370"/>
    </source>
</evidence>
<dbReference type="PANTHER" id="PTHR30566:SF25">
    <property type="entry name" value="INNER MEMBRANE PROTEIN"/>
    <property type="match status" value="1"/>
</dbReference>
<dbReference type="Gene3D" id="1.10.287.1260">
    <property type="match status" value="1"/>
</dbReference>
<evidence type="ECO:0000256" key="3">
    <source>
        <dbReference type="ARBA" id="ARBA00022989"/>
    </source>
</evidence>
<dbReference type="AlphaFoldDB" id="A0A6J7G7D1"/>
<keyword evidence="3 5" id="KW-1133">Transmembrane helix</keyword>
<feature type="transmembrane region" description="Helical" evidence="5">
    <location>
        <begin position="147"/>
        <end position="177"/>
    </location>
</feature>
<protein>
    <submittedName>
        <fullName evidence="7">Unannotated protein</fullName>
    </submittedName>
</protein>
<dbReference type="Pfam" id="PF00027">
    <property type="entry name" value="cNMP_binding"/>
    <property type="match status" value="1"/>
</dbReference>
<dbReference type="EMBL" id="CAFBLP010000180">
    <property type="protein sequence ID" value="CAB4899963.1"/>
    <property type="molecule type" value="Genomic_DNA"/>
</dbReference>
<dbReference type="PANTHER" id="PTHR30566">
    <property type="entry name" value="YNAI-RELATED MECHANOSENSITIVE ION CHANNEL"/>
    <property type="match status" value="1"/>
</dbReference>
<evidence type="ECO:0000259" key="6">
    <source>
        <dbReference type="PROSITE" id="PS50042"/>
    </source>
</evidence>
<reference evidence="7" key="1">
    <citation type="submission" date="2020-05" db="EMBL/GenBank/DDBJ databases">
        <authorList>
            <person name="Chiriac C."/>
            <person name="Salcher M."/>
            <person name="Ghai R."/>
            <person name="Kavagutti S V."/>
        </authorList>
    </citation>
    <scope>NUCLEOTIDE SEQUENCE</scope>
</reference>
<feature type="domain" description="Cyclic nucleotide-binding" evidence="6">
    <location>
        <begin position="361"/>
        <end position="459"/>
    </location>
</feature>
<dbReference type="GO" id="GO:0055085">
    <property type="term" value="P:transmembrane transport"/>
    <property type="evidence" value="ECO:0007669"/>
    <property type="project" value="InterPro"/>
</dbReference>
<evidence type="ECO:0000256" key="4">
    <source>
        <dbReference type="ARBA" id="ARBA00023136"/>
    </source>
</evidence>
<dbReference type="PROSITE" id="PS50042">
    <property type="entry name" value="CNMP_BINDING_3"/>
    <property type="match status" value="1"/>
</dbReference>
<gene>
    <name evidence="7" type="ORF">UFOPK3376_03357</name>
</gene>
<proteinExistence type="predicted"/>
<dbReference type="Pfam" id="PF00924">
    <property type="entry name" value="MS_channel_2nd"/>
    <property type="match status" value="1"/>
</dbReference>
<dbReference type="SUPFAM" id="SSF51206">
    <property type="entry name" value="cAMP-binding domain-like"/>
    <property type="match status" value="1"/>
</dbReference>
<dbReference type="SUPFAM" id="SSF50182">
    <property type="entry name" value="Sm-like ribonucleoproteins"/>
    <property type="match status" value="1"/>
</dbReference>
<dbReference type="SMART" id="SM00100">
    <property type="entry name" value="cNMP"/>
    <property type="match status" value="1"/>
</dbReference>
<dbReference type="Gene3D" id="2.30.30.60">
    <property type="match status" value="1"/>
</dbReference>
<evidence type="ECO:0000256" key="2">
    <source>
        <dbReference type="ARBA" id="ARBA00022692"/>
    </source>
</evidence>
<dbReference type="InterPro" id="IPR000595">
    <property type="entry name" value="cNMP-bd_dom"/>
</dbReference>
<feature type="transmembrane region" description="Helical" evidence="5">
    <location>
        <begin position="122"/>
        <end position="141"/>
    </location>
</feature>
<dbReference type="InterPro" id="IPR014710">
    <property type="entry name" value="RmlC-like_jellyroll"/>
</dbReference>
<name>A0A6J7G7D1_9ZZZZ</name>
<sequence length="475" mass="49798">MSIIINQPWFWPSLVVVIGLPLALLILNEVHGMLVRRGSGYARPVALLRNWLLPAAAVYLLLDQLNHGGHEVGGHATWTKIAATVVGFVIMLVLLSGANAALFGEARAGSWRDRLPGIFVDLGRLILIILGIGLLLSWVWGANIGGLITAVGVTSIVIGLAVQSAVGPVISGLLLLFEQPFRIGDWLDTKVGKGRVVEVNWRAVHIDTENGLQIVPNAALAGDSFVNLSRTTAPYYKAKTTLTFAADDPPGEVKAALLAVAEALPAKLAGVPAAVVALGAGSYRVSVPIATPGEDGAATTLLAHRAWYASRRAGLHLDAVKSGAKGRAAYVAEHIGAIGASLGLGPDAIATMLAGARVLPYAEGEVIQPVNSIPMGVGFITDGSVMMFTTTDDGRTLSLGELGAGDYIGGTSLTRQRMITGVVALTDVTLVLVSRDAMNSVVQQDHRLARQIGEAIELRRRSAREALSEAAQGMR</sequence>
<dbReference type="Gene3D" id="2.60.120.10">
    <property type="entry name" value="Jelly Rolls"/>
    <property type="match status" value="1"/>
</dbReference>
<dbReference type="GO" id="GO:0016020">
    <property type="term" value="C:membrane"/>
    <property type="evidence" value="ECO:0007669"/>
    <property type="project" value="UniProtKB-SubCell"/>
</dbReference>
<dbReference type="InterPro" id="IPR006685">
    <property type="entry name" value="MscS_channel_2nd"/>
</dbReference>
<organism evidence="7">
    <name type="scientific">freshwater metagenome</name>
    <dbReference type="NCBI Taxonomy" id="449393"/>
    <lineage>
        <taxon>unclassified sequences</taxon>
        <taxon>metagenomes</taxon>
        <taxon>ecological metagenomes</taxon>
    </lineage>
</organism>
<comment type="subcellular location">
    <subcellularLocation>
        <location evidence="1">Membrane</location>
    </subcellularLocation>
</comment>
<evidence type="ECO:0000256" key="5">
    <source>
        <dbReference type="SAM" id="Phobius"/>
    </source>
</evidence>